<feature type="transmembrane region" description="Helical" evidence="1">
    <location>
        <begin position="6"/>
        <end position="28"/>
    </location>
</feature>
<dbReference type="EMBL" id="CVRB01000001">
    <property type="protein sequence ID" value="CRK80340.1"/>
    <property type="molecule type" value="Genomic_DNA"/>
</dbReference>
<keyword evidence="3" id="KW-1185">Reference proteome</keyword>
<name>A0A0U1NQL4_9BACI</name>
<dbReference type="STRING" id="1499688.BN000_00221"/>
<dbReference type="Proteomes" id="UP000199087">
    <property type="component" value="Unassembled WGS sequence"/>
</dbReference>
<accession>A0A0U1NQL4</accession>
<sequence>MSLDTIFIIYCYGLTTFILGALIGHMGAKKENKKS</sequence>
<gene>
    <name evidence="2" type="ORF">BN000_00221</name>
</gene>
<keyword evidence="1" id="KW-0812">Transmembrane</keyword>
<keyword evidence="1" id="KW-1133">Transmembrane helix</keyword>
<evidence type="ECO:0000313" key="2">
    <source>
        <dbReference type="EMBL" id="CRK80340.1"/>
    </source>
</evidence>
<reference evidence="3" key="1">
    <citation type="submission" date="2015-05" db="EMBL/GenBank/DDBJ databases">
        <authorList>
            <person name="Urmite Genomes"/>
        </authorList>
    </citation>
    <scope>NUCLEOTIDE SEQUENCE [LARGE SCALE GENOMIC DNA]</scope>
    <source>
        <strain evidence="3">LF1</strain>
    </source>
</reference>
<protein>
    <submittedName>
        <fullName evidence="2">Uncharacterized protein</fullName>
    </submittedName>
</protein>
<keyword evidence="1" id="KW-0472">Membrane</keyword>
<organism evidence="2 3">
    <name type="scientific">Neobacillus massiliamazoniensis</name>
    <dbReference type="NCBI Taxonomy" id="1499688"/>
    <lineage>
        <taxon>Bacteria</taxon>
        <taxon>Bacillati</taxon>
        <taxon>Bacillota</taxon>
        <taxon>Bacilli</taxon>
        <taxon>Bacillales</taxon>
        <taxon>Bacillaceae</taxon>
        <taxon>Neobacillus</taxon>
    </lineage>
</organism>
<proteinExistence type="predicted"/>
<dbReference type="AlphaFoldDB" id="A0A0U1NQL4"/>
<evidence type="ECO:0000256" key="1">
    <source>
        <dbReference type="SAM" id="Phobius"/>
    </source>
</evidence>
<evidence type="ECO:0000313" key="3">
    <source>
        <dbReference type="Proteomes" id="UP000199087"/>
    </source>
</evidence>